<dbReference type="Proteomes" id="UP000076796">
    <property type="component" value="Unassembled WGS sequence"/>
</dbReference>
<evidence type="ECO:0000313" key="1">
    <source>
        <dbReference type="EMBL" id="KZS45093.1"/>
    </source>
</evidence>
<organism evidence="1 2">
    <name type="scientific">Paenibacillus glucanolyticus</name>
    <dbReference type="NCBI Taxonomy" id="59843"/>
    <lineage>
        <taxon>Bacteria</taxon>
        <taxon>Bacillati</taxon>
        <taxon>Bacillota</taxon>
        <taxon>Bacilli</taxon>
        <taxon>Bacillales</taxon>
        <taxon>Paenibacillaceae</taxon>
        <taxon>Paenibacillus</taxon>
    </lineage>
</organism>
<dbReference type="RefSeq" id="WP_063477598.1">
    <property type="nucleotide sequence ID" value="NZ_JBCMWP010000019.1"/>
</dbReference>
<sequence>METSVVLKVDIQVDPNAVNPFEVIVVAETRDCAFRERMENLNCRLYFEERSLPSMLIRRRVFKFMFTDIVSISRLPNASPNRIFSNFQIFEGLFKNEFDNEQDAKSFANEVELYLADYYKSEYEHYLGLKEKDTANRK</sequence>
<protein>
    <submittedName>
        <fullName evidence="1">Uncharacterized protein</fullName>
    </submittedName>
</protein>
<gene>
    <name evidence="1" type="ORF">AWU65_03685</name>
</gene>
<comment type="caution">
    <text evidence="1">The sequence shown here is derived from an EMBL/GenBank/DDBJ whole genome shotgun (WGS) entry which is preliminary data.</text>
</comment>
<evidence type="ECO:0000313" key="2">
    <source>
        <dbReference type="Proteomes" id="UP000076796"/>
    </source>
</evidence>
<keyword evidence="2" id="KW-1185">Reference proteome</keyword>
<dbReference type="EMBL" id="LWMH01000001">
    <property type="protein sequence ID" value="KZS45093.1"/>
    <property type="molecule type" value="Genomic_DNA"/>
</dbReference>
<proteinExistence type="predicted"/>
<reference evidence="1" key="1">
    <citation type="journal article" date="2016" name="Genome Announc.">
        <title>Draft genomes of two strains of Paenibacillus glucanolyticus with capability to degrade lignocellulose.</title>
        <authorList>
            <person name="Mathews S.L."/>
            <person name="Pawlak J."/>
            <person name="Grunden A.M."/>
        </authorList>
    </citation>
    <scope>NUCLEOTIDE SEQUENCE [LARGE SCALE GENOMIC DNA]</scope>
    <source>
        <strain evidence="1">SLM1</strain>
    </source>
</reference>
<name>A0A163GQI7_9BACL</name>
<accession>A0A163GQI7</accession>
<dbReference type="AlphaFoldDB" id="A0A163GQI7"/>